<keyword evidence="4" id="KW-0347">Helicase</keyword>
<dbReference type="OMA" id="IPRFRTH"/>
<dbReference type="GeneID" id="17320713"/>
<dbReference type="InterPro" id="IPR037235">
    <property type="entry name" value="TRCF-like_C_D7"/>
</dbReference>
<dbReference type="AlphaFoldDB" id="R7Q730"/>
<dbReference type="InterPro" id="IPR027417">
    <property type="entry name" value="P-loop_NTPase"/>
</dbReference>
<protein>
    <recommendedName>
        <fullName evidence="13">Transcription-repair coupling factor</fullName>
    </recommendedName>
</protein>
<dbReference type="PANTHER" id="PTHR47964">
    <property type="entry name" value="ATP-DEPENDENT DNA HELICASE HOMOLOG RECG, CHLOROPLASTIC"/>
    <property type="match status" value="1"/>
</dbReference>
<dbReference type="GO" id="GO:0005524">
    <property type="term" value="F:ATP binding"/>
    <property type="evidence" value="ECO:0007669"/>
    <property type="project" value="UniProtKB-KW"/>
</dbReference>
<keyword evidence="6" id="KW-0238">DNA-binding</keyword>
<dbReference type="Gene3D" id="3.40.50.300">
    <property type="entry name" value="P-loop containing nucleotide triphosphate hydrolases"/>
    <property type="match status" value="2"/>
</dbReference>
<dbReference type="InterPro" id="IPR036101">
    <property type="entry name" value="CarD-like/TRCF_RID_sf"/>
</dbReference>
<evidence type="ECO:0000256" key="2">
    <source>
        <dbReference type="ARBA" id="ARBA00022763"/>
    </source>
</evidence>
<dbReference type="GO" id="GO:0016787">
    <property type="term" value="F:hydrolase activity"/>
    <property type="evidence" value="ECO:0007669"/>
    <property type="project" value="UniProtKB-KW"/>
</dbReference>
<evidence type="ECO:0000256" key="7">
    <source>
        <dbReference type="ARBA" id="ARBA00023204"/>
    </source>
</evidence>
<dbReference type="PhylomeDB" id="R7Q730"/>
<keyword evidence="12" id="KW-1185">Reference proteome</keyword>
<dbReference type="Pfam" id="PF00271">
    <property type="entry name" value="Helicase_C"/>
    <property type="match status" value="1"/>
</dbReference>
<evidence type="ECO:0000256" key="8">
    <source>
        <dbReference type="SAM" id="MobiDB-lite"/>
    </source>
</evidence>
<feature type="compositionally biased region" description="Polar residues" evidence="8">
    <location>
        <begin position="82"/>
        <end position="95"/>
    </location>
</feature>
<dbReference type="OrthoDB" id="1718at2759"/>
<evidence type="ECO:0000256" key="4">
    <source>
        <dbReference type="ARBA" id="ARBA00022806"/>
    </source>
</evidence>
<dbReference type="Gene3D" id="2.40.10.170">
    <property type="match status" value="1"/>
</dbReference>
<dbReference type="PROSITE" id="PS51192">
    <property type="entry name" value="HELICASE_ATP_BIND_1"/>
    <property type="match status" value="1"/>
</dbReference>
<dbReference type="SMART" id="SM00982">
    <property type="entry name" value="TRCF"/>
    <property type="match status" value="1"/>
</dbReference>
<feature type="domain" description="Helicase C-terminal" evidence="10">
    <location>
        <begin position="584"/>
        <end position="737"/>
    </location>
</feature>
<dbReference type="InterPro" id="IPR003711">
    <property type="entry name" value="CarD-like/TRCF_RID"/>
</dbReference>
<dbReference type="Pfam" id="PF02559">
    <property type="entry name" value="CarD_TRCF_RID"/>
    <property type="match status" value="1"/>
</dbReference>
<dbReference type="SMART" id="SM00487">
    <property type="entry name" value="DEXDc"/>
    <property type="match status" value="1"/>
</dbReference>
<dbReference type="SMART" id="SM01058">
    <property type="entry name" value="CarD_TRCF"/>
    <property type="match status" value="1"/>
</dbReference>
<reference evidence="12" key="1">
    <citation type="journal article" date="2013" name="Proc. Natl. Acad. Sci. U.S.A.">
        <title>Genome structure and metabolic features in the red seaweed Chondrus crispus shed light on evolution of the Archaeplastida.</title>
        <authorList>
            <person name="Collen J."/>
            <person name="Porcel B."/>
            <person name="Carre W."/>
            <person name="Ball S.G."/>
            <person name="Chaparro C."/>
            <person name="Tonon T."/>
            <person name="Barbeyron T."/>
            <person name="Michel G."/>
            <person name="Noel B."/>
            <person name="Valentin K."/>
            <person name="Elias M."/>
            <person name="Artiguenave F."/>
            <person name="Arun A."/>
            <person name="Aury J.M."/>
            <person name="Barbosa-Neto J.F."/>
            <person name="Bothwell J.H."/>
            <person name="Bouget F.Y."/>
            <person name="Brillet L."/>
            <person name="Cabello-Hurtado F."/>
            <person name="Capella-Gutierrez S."/>
            <person name="Charrier B."/>
            <person name="Cladiere L."/>
            <person name="Cock J.M."/>
            <person name="Coelho S.M."/>
            <person name="Colleoni C."/>
            <person name="Czjzek M."/>
            <person name="Da Silva C."/>
            <person name="Delage L."/>
            <person name="Denoeud F."/>
            <person name="Deschamps P."/>
            <person name="Dittami S.M."/>
            <person name="Gabaldon T."/>
            <person name="Gachon C.M."/>
            <person name="Groisillier A."/>
            <person name="Herve C."/>
            <person name="Jabbari K."/>
            <person name="Katinka M."/>
            <person name="Kloareg B."/>
            <person name="Kowalczyk N."/>
            <person name="Labadie K."/>
            <person name="Leblanc C."/>
            <person name="Lopez P.J."/>
            <person name="McLachlan D.H."/>
            <person name="Meslet-Cladiere L."/>
            <person name="Moustafa A."/>
            <person name="Nehr Z."/>
            <person name="Nyvall Collen P."/>
            <person name="Panaud O."/>
            <person name="Partensky F."/>
            <person name="Poulain J."/>
            <person name="Rensing S.A."/>
            <person name="Rousvoal S."/>
            <person name="Samson G."/>
            <person name="Symeonidi A."/>
            <person name="Weissenbach J."/>
            <person name="Zambounis A."/>
            <person name="Wincker P."/>
            <person name="Boyen C."/>
        </authorList>
    </citation>
    <scope>NUCLEOTIDE SEQUENCE [LARGE SCALE GENOMIC DNA]</scope>
    <source>
        <strain evidence="12">cv. Stackhouse</strain>
    </source>
</reference>
<dbReference type="Gene3D" id="3.90.1150.50">
    <property type="entry name" value="Transcription-repair-coupling factor, D7 domain"/>
    <property type="match status" value="1"/>
</dbReference>
<dbReference type="InterPro" id="IPR047112">
    <property type="entry name" value="RecG/Mfd"/>
</dbReference>
<evidence type="ECO:0000259" key="9">
    <source>
        <dbReference type="PROSITE" id="PS51192"/>
    </source>
</evidence>
<dbReference type="RefSeq" id="XP_005712989.1">
    <property type="nucleotide sequence ID" value="XM_005712932.1"/>
</dbReference>
<evidence type="ECO:0000256" key="6">
    <source>
        <dbReference type="ARBA" id="ARBA00023125"/>
    </source>
</evidence>
<dbReference type="SUPFAM" id="SSF52540">
    <property type="entry name" value="P-loop containing nucleoside triphosphate hydrolases"/>
    <property type="match status" value="1"/>
</dbReference>
<dbReference type="PANTHER" id="PTHR47964:SF1">
    <property type="entry name" value="ATP-DEPENDENT DNA HELICASE HOMOLOG RECG, CHLOROPLASTIC"/>
    <property type="match status" value="1"/>
</dbReference>
<keyword evidence="1" id="KW-0547">Nucleotide-binding</keyword>
<organism evidence="11 12">
    <name type="scientific">Chondrus crispus</name>
    <name type="common">Carrageen Irish moss</name>
    <name type="synonym">Polymorpha crispa</name>
    <dbReference type="NCBI Taxonomy" id="2769"/>
    <lineage>
        <taxon>Eukaryota</taxon>
        <taxon>Rhodophyta</taxon>
        <taxon>Florideophyceae</taxon>
        <taxon>Rhodymeniophycidae</taxon>
        <taxon>Gigartinales</taxon>
        <taxon>Gigartinaceae</taxon>
        <taxon>Chondrus</taxon>
    </lineage>
</organism>
<name>R7Q730_CHOCR</name>
<dbReference type="STRING" id="2769.R7Q730"/>
<dbReference type="Pfam" id="PF03461">
    <property type="entry name" value="TRCF"/>
    <property type="match status" value="1"/>
</dbReference>
<dbReference type="InterPro" id="IPR011545">
    <property type="entry name" value="DEAD/DEAH_box_helicase_dom"/>
</dbReference>
<dbReference type="Gramene" id="CDF33186">
    <property type="protein sequence ID" value="CDF33186"/>
    <property type="gene ID" value="CHC_T00002083001"/>
</dbReference>
<keyword evidence="7" id="KW-0234">DNA repair</keyword>
<keyword evidence="3" id="KW-0378">Hydrolase</keyword>
<proteinExistence type="predicted"/>
<dbReference type="InterPro" id="IPR005118">
    <property type="entry name" value="TRCF_C"/>
</dbReference>
<dbReference type="Pfam" id="PF00270">
    <property type="entry name" value="DEAD"/>
    <property type="match status" value="1"/>
</dbReference>
<dbReference type="SUPFAM" id="SSF143517">
    <property type="entry name" value="TRCF domain-like"/>
    <property type="match status" value="1"/>
</dbReference>
<dbReference type="InterPro" id="IPR001650">
    <property type="entry name" value="Helicase_C-like"/>
</dbReference>
<sequence>MSSQSETPSVPCPVHVAFVPSTAFIPRFRTHSRTSSLSNRTTTRRPRPTSCPVVFCTEASIPDDDFFLPLDDLNLLKNSTIHGTTSSSANQTSLATKRVNAKRLQISRNTSKDRDDEDETLRSQIVDEKLSAADLFGTVDAATSPAAPTSPPHLGRFKPQQQKTNESLLIPQSPSQNARVSSSGVRAKTTTRKPQKRTEPQTTLYPARRNASGVIDISATRQPKRKTPSPLPSDDATVRPGDLVSHSRHGIGRFRGVERTVSTTAPTTPGAPRPLQEYAVIEYRDGDVYVPFSHFEVIRRLSDLEMQTFDRLDTISGSATYYNSSKASRSKRSKHVARERTRAKIRKQLINLHGLYAERTTIERPPFPVDEEAEQRFNLECGFVLTEDQEAATKQIMRDMSKNRRPMDRLLCGDVGFGKTEVAVRAAFRVLAAGKQVAILAPTTILAQQHYDTFRSRFEGASVKIAMACMTRFTSRKINIENRDRVCSGEVRVAIGTHMLLNDKCIFPDLGLLIVDEEHRFGVNQKEKIRARYRGIDALFMSATPIPRTLHLTLSGLRDASVLRTPPPGRKPVITKVSPSGAGIVRAAITREVERGGQVFFVVPRIEGIEALADWVRDLFPGLKVLVAHGSINDLEHRIWAFAQKEYDVLVCTTIIENGINMPDVNTIIVQDAGKFGLAQLHQLRGRVGRSDVQAYAFLLYASSGACQAVHTLDRLRALERYSDLGAGFAIAQRDMEMRGVGTILGVEQHGNNSIEGEEYAMMLSEELEHARTGKPIPVAMPNPVTSTEVYLPIASLIPADYITDFDQKMTAYGQLSRALSMKAVNSVVKGLESRYGPLPTSTRRHVSVMELKLSGKPLGITRIFAERQHVILEWPIDEPAFNCLVAFLPDKQSRDRCEHKVDEERVIIRGLGICSGDVQLAKLRVYLNCFNKAASGLLRQSDRYQPDPTELVDTLHQIEADKE</sequence>
<dbReference type="GO" id="GO:0003677">
    <property type="term" value="F:DNA binding"/>
    <property type="evidence" value="ECO:0007669"/>
    <property type="project" value="UniProtKB-KW"/>
</dbReference>
<dbReference type="GO" id="GO:0003678">
    <property type="term" value="F:DNA helicase activity"/>
    <property type="evidence" value="ECO:0007669"/>
    <property type="project" value="TreeGrafter"/>
</dbReference>
<dbReference type="SUPFAM" id="SSF141259">
    <property type="entry name" value="CarD-like"/>
    <property type="match status" value="1"/>
</dbReference>
<dbReference type="GO" id="GO:0006281">
    <property type="term" value="P:DNA repair"/>
    <property type="evidence" value="ECO:0007669"/>
    <property type="project" value="UniProtKB-KW"/>
</dbReference>
<feature type="domain" description="Helicase ATP-binding" evidence="9">
    <location>
        <begin position="400"/>
        <end position="563"/>
    </location>
</feature>
<evidence type="ECO:0000313" key="11">
    <source>
        <dbReference type="EMBL" id="CDF33186.1"/>
    </source>
</evidence>
<evidence type="ECO:0008006" key="13">
    <source>
        <dbReference type="Google" id="ProtNLM"/>
    </source>
</evidence>
<evidence type="ECO:0000256" key="5">
    <source>
        <dbReference type="ARBA" id="ARBA00022840"/>
    </source>
</evidence>
<feature type="region of interest" description="Disordered" evidence="8">
    <location>
        <begin position="141"/>
        <end position="248"/>
    </location>
</feature>
<keyword evidence="5" id="KW-0067">ATP-binding</keyword>
<dbReference type="InterPro" id="IPR014001">
    <property type="entry name" value="Helicase_ATP-bd"/>
</dbReference>
<evidence type="ECO:0000313" key="12">
    <source>
        <dbReference type="Proteomes" id="UP000012073"/>
    </source>
</evidence>
<dbReference type="KEGG" id="ccp:CHC_T00002083001"/>
<evidence type="ECO:0000256" key="1">
    <source>
        <dbReference type="ARBA" id="ARBA00022741"/>
    </source>
</evidence>
<dbReference type="PROSITE" id="PS51194">
    <property type="entry name" value="HELICASE_CTER"/>
    <property type="match status" value="1"/>
</dbReference>
<evidence type="ECO:0000256" key="3">
    <source>
        <dbReference type="ARBA" id="ARBA00022801"/>
    </source>
</evidence>
<evidence type="ECO:0000259" key="10">
    <source>
        <dbReference type="PROSITE" id="PS51194"/>
    </source>
</evidence>
<dbReference type="EMBL" id="HG001636">
    <property type="protein sequence ID" value="CDF33186.1"/>
    <property type="molecule type" value="Genomic_DNA"/>
</dbReference>
<feature type="compositionally biased region" description="Polar residues" evidence="8">
    <location>
        <begin position="159"/>
        <end position="184"/>
    </location>
</feature>
<dbReference type="SMART" id="SM00490">
    <property type="entry name" value="HELICc"/>
    <property type="match status" value="1"/>
</dbReference>
<keyword evidence="2" id="KW-0227">DNA damage</keyword>
<feature type="region of interest" description="Disordered" evidence="8">
    <location>
        <begin position="82"/>
        <end position="120"/>
    </location>
</feature>
<accession>R7Q730</accession>
<gene>
    <name evidence="11" type="ORF">CHC_T00002083001</name>
</gene>
<dbReference type="Proteomes" id="UP000012073">
    <property type="component" value="Unassembled WGS sequence"/>
</dbReference>